<evidence type="ECO:0000256" key="7">
    <source>
        <dbReference type="ARBA" id="ARBA00022801"/>
    </source>
</evidence>
<dbReference type="OrthoDB" id="194468at2759"/>
<evidence type="ECO:0000256" key="3">
    <source>
        <dbReference type="ARBA" id="ARBA00006745"/>
    </source>
</evidence>
<dbReference type="EC" id="3.5.4.3" evidence="4"/>
<evidence type="ECO:0000256" key="6">
    <source>
        <dbReference type="ARBA" id="ARBA00022723"/>
    </source>
</evidence>
<dbReference type="InParanoid" id="E2ARJ0"/>
<dbReference type="NCBIfam" id="TIGR02967">
    <property type="entry name" value="guan_deamin"/>
    <property type="match status" value="1"/>
</dbReference>
<feature type="domain" description="Amidohydrolase-related" evidence="9">
    <location>
        <begin position="755"/>
        <end position="1118"/>
    </location>
</feature>
<dbReference type="InterPro" id="IPR011059">
    <property type="entry name" value="Metal-dep_hydrolase_composite"/>
</dbReference>
<keyword evidence="7" id="KW-0378">Hydrolase</keyword>
<dbReference type="Gene3D" id="3.20.20.140">
    <property type="entry name" value="Metal-dependent hydrolases"/>
    <property type="match status" value="3"/>
</dbReference>
<dbReference type="InterPro" id="IPR014311">
    <property type="entry name" value="Guanine_deaminase"/>
</dbReference>
<sequence>MVRQVFTGSMIHADENGEVIFKESVTILVEDGKIIDVTENPDQQKIDDFHADEVNNLSPGQFIVPGFIDCHIHAVQFPNLGLGYDKTVLDWLEAYTFPLERQFIDQQFAEKVFDIVVKRSLQTGTTTACYFSCLYTEASVILAEKCSQFGQRAFVGKVNMNVPRDDGYYESTDKSIESTLAFIKAVEQIGNPIIRPIITPRHALKCDMELMQELAKIAKEKDLHIQSHIAEDRDEKEIVKEVYGDTTCTAVYDSAGLLTNKTILAHGIYLEDSELNTLAKRGTAIIHCPSSNINLKSGLCDVRRLNANNIDVGLGTDVSGGASYSILDEMGLVLHVSNSLFLTGHDNIIDVTENPDQEKIDDFHADEVNNLSPGQFIVPGFIDGHIHAVQFPNLGLGYDKTLFDWLEAYTFPLEKQYTDQQFAEKVFDIVVRRGLQTGTTTASYFSCLYTEACVILAEKCSQFGQRAFVGKPNIDVPRDNGYYESTEKSIETTKAFIKAVEEIGNPLVRPIITPRQALKCTIELMQELAKIAKEKDLHIQSHVNETKDEVERVKEEFGDTCTAVYDSAGLLTNKTILAHGIYLEDSELNTLAKRGTDVSAGSSYSILDEMRSVLHVSNSLFLTGHDNVPFDYKDAFFMATLGGAKALTIEDKVGNFMAGKEFDALVIDLNAENNLLDNFTDYTLEENLQRFIYSGDDRNIVSVYVKDQNEEVVFKESVTIFVEDGQIVDVTENSNQQKIDDFHADEVNNLSPGQFIIPGFIDGHIHAVQFPNIGLGLGKTLFDWLEASTFPLEKQYIDQRFAEKVFDIVVRRCIQTGTTTACYFAGLYTEASVILAKKCSQFGQRAFVGKVNINTPRDDGYYESTEKSIETTKTFIKAVEEIGNPLVRPIITPCQALKCDMELMQELAKIAKEKDLHIQSHINETKDEVERVKKEFGDTCTAVYDSAGLLTNKTILAHGIFFKDNELNTLAKRGTGIIHCPSSNINLKSGLCDVRRLKANNINVGLGTDVSAGSTYSILNEMESVLQVSTSLSLMGHDNVPFDYKDAFFMATLGGAKALSIEDKVGNFMPGKEFDALVIDLNAENSLLDNFTDYTLEENLQRFIYSGNDHNIVSVYVKVQFPNLGLGFDKTLLDWLETYTFPLERQYTDQEFAEKVFEVVVSLIAETKKSDIKAMKEKFGELTYTKLLTAGLLPTR</sequence>
<dbReference type="GO" id="GO:0008270">
    <property type="term" value="F:zinc ion binding"/>
    <property type="evidence" value="ECO:0007669"/>
    <property type="project" value="InterPro"/>
</dbReference>
<comment type="cofactor">
    <cofactor evidence="1">
        <name>Zn(2+)</name>
        <dbReference type="ChEBI" id="CHEBI:29105"/>
    </cofactor>
</comment>
<name>E2ARJ0_CAMFO</name>
<dbReference type="Pfam" id="PF01979">
    <property type="entry name" value="Amidohydro_1"/>
    <property type="match status" value="3"/>
</dbReference>
<reference evidence="10 11" key="1">
    <citation type="journal article" date="2010" name="Science">
        <title>Genomic comparison of the ants Camponotus floridanus and Harpegnathos saltator.</title>
        <authorList>
            <person name="Bonasio R."/>
            <person name="Zhang G."/>
            <person name="Ye C."/>
            <person name="Mutti N.S."/>
            <person name="Fang X."/>
            <person name="Qin N."/>
            <person name="Donahue G."/>
            <person name="Yang P."/>
            <person name="Li Q."/>
            <person name="Li C."/>
            <person name="Zhang P."/>
            <person name="Huang Z."/>
            <person name="Berger S.L."/>
            <person name="Reinberg D."/>
            <person name="Wang J."/>
            <person name="Liebig J."/>
        </authorList>
    </citation>
    <scope>NUCLEOTIDE SEQUENCE [LARGE SCALE GENOMIC DNA]</scope>
    <source>
        <strain evidence="11">C129</strain>
    </source>
</reference>
<dbReference type="GO" id="GO:0008892">
    <property type="term" value="F:guanine deaminase activity"/>
    <property type="evidence" value="ECO:0007669"/>
    <property type="project" value="UniProtKB-EC"/>
</dbReference>
<dbReference type="EMBL" id="GL442092">
    <property type="protein sequence ID" value="EFN63949.1"/>
    <property type="molecule type" value="Genomic_DNA"/>
</dbReference>
<dbReference type="STRING" id="104421.E2ARJ0"/>
<dbReference type="PANTHER" id="PTHR11271:SF6">
    <property type="entry name" value="GUANINE DEAMINASE"/>
    <property type="match status" value="1"/>
</dbReference>
<comment type="similarity">
    <text evidence="3">Belongs to the metallo-dependent hydrolases superfamily. ATZ/TRZ family.</text>
</comment>
<feature type="domain" description="Amidohydrolase-related" evidence="9">
    <location>
        <begin position="376"/>
        <end position="596"/>
    </location>
</feature>
<evidence type="ECO:0000313" key="11">
    <source>
        <dbReference type="Proteomes" id="UP000000311"/>
    </source>
</evidence>
<dbReference type="InterPro" id="IPR032466">
    <property type="entry name" value="Metal_Hydrolase"/>
</dbReference>
<evidence type="ECO:0000256" key="5">
    <source>
        <dbReference type="ARBA" id="ARBA00014514"/>
    </source>
</evidence>
<keyword evidence="6" id="KW-0479">Metal-binding</keyword>
<dbReference type="PANTHER" id="PTHR11271">
    <property type="entry name" value="GUANINE DEAMINASE"/>
    <property type="match status" value="1"/>
</dbReference>
<dbReference type="GO" id="GO:0006147">
    <property type="term" value="P:guanine catabolic process"/>
    <property type="evidence" value="ECO:0007669"/>
    <property type="project" value="UniProtKB-UniPathway"/>
</dbReference>
<keyword evidence="11" id="KW-1185">Reference proteome</keyword>
<evidence type="ECO:0000313" key="10">
    <source>
        <dbReference type="EMBL" id="EFN63949.1"/>
    </source>
</evidence>
<protein>
    <recommendedName>
        <fullName evidence="5">Guanine deaminase</fullName>
        <ecNumber evidence="4">3.5.4.3</ecNumber>
    </recommendedName>
</protein>
<dbReference type="SUPFAM" id="SSF51338">
    <property type="entry name" value="Composite domain of metallo-dependent hydrolases"/>
    <property type="match status" value="2"/>
</dbReference>
<dbReference type="SUPFAM" id="SSF51556">
    <property type="entry name" value="Metallo-dependent hydrolases"/>
    <property type="match status" value="3"/>
</dbReference>
<evidence type="ECO:0000256" key="4">
    <source>
        <dbReference type="ARBA" id="ARBA00012781"/>
    </source>
</evidence>
<evidence type="ECO:0000256" key="2">
    <source>
        <dbReference type="ARBA" id="ARBA00004984"/>
    </source>
</evidence>
<accession>E2ARJ0</accession>
<dbReference type="InterPro" id="IPR051607">
    <property type="entry name" value="Metallo-dep_hydrolases"/>
</dbReference>
<evidence type="ECO:0000259" key="9">
    <source>
        <dbReference type="Pfam" id="PF01979"/>
    </source>
</evidence>
<gene>
    <name evidence="10" type="ORF">EAG_03375</name>
</gene>
<dbReference type="InterPro" id="IPR006680">
    <property type="entry name" value="Amidohydro-rel"/>
</dbReference>
<comment type="pathway">
    <text evidence="2">Purine metabolism; guanine degradation; xanthine from guanine: step 1/1.</text>
</comment>
<feature type="domain" description="Amidohydrolase-related" evidence="9">
    <location>
        <begin position="62"/>
        <end position="338"/>
    </location>
</feature>
<dbReference type="AlphaFoldDB" id="E2ARJ0"/>
<dbReference type="GO" id="GO:0005829">
    <property type="term" value="C:cytosol"/>
    <property type="evidence" value="ECO:0007669"/>
    <property type="project" value="TreeGrafter"/>
</dbReference>
<organism evidence="11">
    <name type="scientific">Camponotus floridanus</name>
    <name type="common">Florida carpenter ant</name>
    <dbReference type="NCBI Taxonomy" id="104421"/>
    <lineage>
        <taxon>Eukaryota</taxon>
        <taxon>Metazoa</taxon>
        <taxon>Ecdysozoa</taxon>
        <taxon>Arthropoda</taxon>
        <taxon>Hexapoda</taxon>
        <taxon>Insecta</taxon>
        <taxon>Pterygota</taxon>
        <taxon>Neoptera</taxon>
        <taxon>Endopterygota</taxon>
        <taxon>Hymenoptera</taxon>
        <taxon>Apocrita</taxon>
        <taxon>Aculeata</taxon>
        <taxon>Formicoidea</taxon>
        <taxon>Formicidae</taxon>
        <taxon>Formicinae</taxon>
        <taxon>Camponotus</taxon>
    </lineage>
</organism>
<dbReference type="Gene3D" id="2.30.40.10">
    <property type="entry name" value="Urease, subunit C, domain 1"/>
    <property type="match status" value="2"/>
</dbReference>
<proteinExistence type="inferred from homology"/>
<dbReference type="UniPathway" id="UPA00603">
    <property type="reaction ID" value="UER00660"/>
</dbReference>
<keyword evidence="8" id="KW-0862">Zinc</keyword>
<dbReference type="Proteomes" id="UP000000311">
    <property type="component" value="Unassembled WGS sequence"/>
</dbReference>
<evidence type="ECO:0000256" key="1">
    <source>
        <dbReference type="ARBA" id="ARBA00001947"/>
    </source>
</evidence>
<evidence type="ECO:0000256" key="8">
    <source>
        <dbReference type="ARBA" id="ARBA00022833"/>
    </source>
</evidence>